<sequence length="63" mass="6970">MIELKRMNRFIVILATLAILILVVLLASGWPARFVSSPDGQIESTADTFDDSVEFETAPALIY</sequence>
<gene>
    <name evidence="1" type="ORF">COU11_00320</name>
</gene>
<proteinExistence type="predicted"/>
<protein>
    <submittedName>
        <fullName evidence="1">Uncharacterized protein</fullName>
    </submittedName>
</protein>
<name>A0A2H0UM37_9BACT</name>
<reference evidence="2" key="1">
    <citation type="submission" date="2017-09" db="EMBL/GenBank/DDBJ databases">
        <title>Depth-based differentiation of microbial function through sediment-hosted aquifers and enrichment of novel symbionts in the deep terrestrial subsurface.</title>
        <authorList>
            <person name="Probst A.J."/>
            <person name="Ladd B."/>
            <person name="Jarett J.K."/>
            <person name="Geller-Mcgrath D.E."/>
            <person name="Sieber C.M.K."/>
            <person name="Emerson J.B."/>
            <person name="Anantharaman K."/>
            <person name="Thomas B.C."/>
            <person name="Malmstrom R."/>
            <person name="Stieglmeier M."/>
            <person name="Klingl A."/>
            <person name="Woyke T."/>
            <person name="Ryan C.M."/>
            <person name="Banfield J.F."/>
        </authorList>
    </citation>
    <scope>NUCLEOTIDE SEQUENCE [LARGE SCALE GENOMIC DNA]</scope>
</reference>
<dbReference type="EMBL" id="PFBD01000002">
    <property type="protein sequence ID" value="PIR87448.1"/>
    <property type="molecule type" value="Genomic_DNA"/>
</dbReference>
<organism evidence="1 2">
    <name type="scientific">Candidatus Harrisonbacteria bacterium CG10_big_fil_rev_8_21_14_0_10_49_15</name>
    <dbReference type="NCBI Taxonomy" id="1974587"/>
    <lineage>
        <taxon>Bacteria</taxon>
        <taxon>Candidatus Harrisoniibacteriota</taxon>
    </lineage>
</organism>
<evidence type="ECO:0000313" key="1">
    <source>
        <dbReference type="EMBL" id="PIR87448.1"/>
    </source>
</evidence>
<dbReference type="Proteomes" id="UP000229526">
    <property type="component" value="Unassembled WGS sequence"/>
</dbReference>
<comment type="caution">
    <text evidence="1">The sequence shown here is derived from an EMBL/GenBank/DDBJ whole genome shotgun (WGS) entry which is preliminary data.</text>
</comment>
<dbReference type="AlphaFoldDB" id="A0A2H0UM37"/>
<evidence type="ECO:0000313" key="2">
    <source>
        <dbReference type="Proteomes" id="UP000229526"/>
    </source>
</evidence>
<accession>A0A2H0UM37</accession>